<feature type="domain" description="Methyltransferase type 11" evidence="1">
    <location>
        <begin position="4"/>
        <end position="60"/>
    </location>
</feature>
<accession>A0A0F7P6I6</accession>
<reference evidence="2 5" key="1">
    <citation type="journal article" date="2015" name="ISME J.">
        <title>Elemental sulfur and acetate can support life of a novel strictly anaerobic haloarchaeon.</title>
        <authorList>
            <person name="Sorokin D.Y."/>
            <person name="Kublanov I.V."/>
            <person name="Gavrilov S.N."/>
            <person name="Rojo D."/>
            <person name="Roman P."/>
            <person name="Golyshin P.N."/>
            <person name="Slepak V.Z."/>
            <person name="Smedile F."/>
            <person name="Ferrer M."/>
            <person name="Messina E."/>
            <person name="La Cono V."/>
            <person name="Yakimov M.M."/>
        </authorList>
    </citation>
    <scope>NUCLEOTIDE SEQUENCE [LARGE SCALE GENOMIC DNA]</scope>
    <source>
        <strain evidence="2 5">HSR2</strain>
    </source>
</reference>
<gene>
    <name evidence="3" type="ORF">HLASA_0267</name>
    <name evidence="2" type="ORF">HLASF_0267</name>
</gene>
<organism evidence="2 5">
    <name type="scientific">Halanaeroarchaeum sulfurireducens</name>
    <dbReference type="NCBI Taxonomy" id="1604004"/>
    <lineage>
        <taxon>Archaea</taxon>
        <taxon>Methanobacteriati</taxon>
        <taxon>Methanobacteriota</taxon>
        <taxon>Stenosarchaea group</taxon>
        <taxon>Halobacteria</taxon>
        <taxon>Halobacteriales</taxon>
        <taxon>Halobacteriaceae</taxon>
        <taxon>Halanaeroarchaeum</taxon>
    </lineage>
</organism>
<dbReference type="EMBL" id="CP008874">
    <property type="protein sequence ID" value="AKH96776.1"/>
    <property type="molecule type" value="Genomic_DNA"/>
</dbReference>
<dbReference type="SUPFAM" id="SSF53335">
    <property type="entry name" value="S-adenosyl-L-methionine-dependent methyltransferases"/>
    <property type="match status" value="1"/>
</dbReference>
<keyword evidence="2" id="KW-0489">Methyltransferase</keyword>
<dbReference type="Proteomes" id="UP000069906">
    <property type="component" value="Chromosome"/>
</dbReference>
<dbReference type="Gene3D" id="3.40.50.150">
    <property type="entry name" value="Vaccinia Virus protein VP39"/>
    <property type="match status" value="1"/>
</dbReference>
<dbReference type="AlphaFoldDB" id="A0A0F7P6I6"/>
<evidence type="ECO:0000313" key="3">
    <source>
        <dbReference type="EMBL" id="ALG81178.1"/>
    </source>
</evidence>
<dbReference type="InterPro" id="IPR013216">
    <property type="entry name" value="Methyltransf_11"/>
</dbReference>
<dbReference type="KEGG" id="hsu:HLASF_0267"/>
<dbReference type="Pfam" id="PF08241">
    <property type="entry name" value="Methyltransf_11"/>
    <property type="match status" value="1"/>
</dbReference>
<dbReference type="STRING" id="1604004.HLASA_0267"/>
<reference evidence="3 4" key="3">
    <citation type="journal article" date="2016" name="Stand. Genomic Sci.">
        <title>Complete genome sequence of 'Halanaeroarchaeum sulfurireducens' M27-SA2, a sulfur-reducing and acetate-oxidizing haloarchaeon from the deep-sea hypersaline anoxic lake Medee.</title>
        <authorList>
            <person name="Messina E."/>
            <person name="Sorokin D.Y."/>
            <person name="Kublanov I.V."/>
            <person name="Toshchakov S."/>
            <person name="Lopatina A."/>
            <person name="Arcadi E."/>
            <person name="Smedile F."/>
            <person name="La Spada G."/>
            <person name="La Cono V."/>
            <person name="Yakimov M.M."/>
        </authorList>
    </citation>
    <scope>NUCLEOTIDE SEQUENCE [LARGE SCALE GENOMIC DNA]</scope>
    <source>
        <strain evidence="3 4">M27-SA2</strain>
    </source>
</reference>
<sequence length="159" mass="17170">MAARARERGLDVEFGRAEDVPLDTDAVDLALALGVLGYVDDVDRALAELARIVEPGGDVVVAFLRAGGEFAELYEEAVERGGYPADLAWENPYPLSMARRAAWRTTDDVQTALRSVGFTDQQAVQTLTRPVEAAVESIESPTPGHDGGSWVVVRATRSR</sequence>
<evidence type="ECO:0000313" key="2">
    <source>
        <dbReference type="EMBL" id="AKH96776.1"/>
    </source>
</evidence>
<keyword evidence="2" id="KW-0830">Ubiquinone</keyword>
<dbReference type="GO" id="GO:0008757">
    <property type="term" value="F:S-adenosylmethionine-dependent methyltransferase activity"/>
    <property type="evidence" value="ECO:0007669"/>
    <property type="project" value="InterPro"/>
</dbReference>
<evidence type="ECO:0000313" key="4">
    <source>
        <dbReference type="Proteomes" id="UP000060390"/>
    </source>
</evidence>
<dbReference type="GO" id="GO:0032259">
    <property type="term" value="P:methylation"/>
    <property type="evidence" value="ECO:0007669"/>
    <property type="project" value="UniProtKB-KW"/>
</dbReference>
<dbReference type="HOGENOM" id="CLU_037990_14_2_2"/>
<protein>
    <submittedName>
        <fullName evidence="2">Methylase involved in ubiquinone/menaquinone biosynthesis</fullName>
    </submittedName>
</protein>
<keyword evidence="5" id="KW-1185">Reference proteome</keyword>
<evidence type="ECO:0000259" key="1">
    <source>
        <dbReference type="Pfam" id="PF08241"/>
    </source>
</evidence>
<dbReference type="EMBL" id="CP011564">
    <property type="protein sequence ID" value="ALG81178.1"/>
    <property type="molecule type" value="Genomic_DNA"/>
</dbReference>
<evidence type="ECO:0000313" key="5">
    <source>
        <dbReference type="Proteomes" id="UP000069906"/>
    </source>
</evidence>
<dbReference type="Proteomes" id="UP000060390">
    <property type="component" value="Chromosome"/>
</dbReference>
<name>A0A0F7P6I6_9EURY</name>
<dbReference type="KEGG" id="hsf:HLASA_0267"/>
<dbReference type="InterPro" id="IPR029063">
    <property type="entry name" value="SAM-dependent_MTases_sf"/>
</dbReference>
<reference evidence="4" key="2">
    <citation type="submission" date="2015-05" db="EMBL/GenBank/DDBJ databases">
        <title>Complete genome sequence of Halanaeroarchaeum sulfurireducens type strain M27-SA2, a sulfate-reducer haloarchaeon from marine anoxic lake Medee.</title>
        <authorList>
            <person name="Messina E."/>
            <person name="Kublanov I.V."/>
            <person name="Toshchakov S."/>
            <person name="Arcadi E."/>
            <person name="La Spada G."/>
            <person name="La Cono V."/>
            <person name="Yakimov M.M."/>
        </authorList>
    </citation>
    <scope>NUCLEOTIDE SEQUENCE [LARGE SCALE GENOMIC DNA]</scope>
    <source>
        <strain evidence="4">M27-SA2</strain>
    </source>
</reference>
<proteinExistence type="predicted"/>
<keyword evidence="2" id="KW-0808">Transferase</keyword>